<reference evidence="2" key="1">
    <citation type="submission" date="2018-10" db="EMBL/GenBank/DDBJ databases">
        <title>Hidden diversity of soil giant viruses.</title>
        <authorList>
            <person name="Schulz F."/>
            <person name="Alteio L."/>
            <person name="Goudeau D."/>
            <person name="Ryan E.M."/>
            <person name="Malmstrom R.R."/>
            <person name="Blanchard J."/>
            <person name="Woyke T."/>
        </authorList>
    </citation>
    <scope>NUCLEOTIDE SEQUENCE</scope>
    <source>
        <strain evidence="2">HYV1</strain>
    </source>
</reference>
<dbReference type="EMBL" id="MK072420">
    <property type="protein sequence ID" value="AYV84773.1"/>
    <property type="molecule type" value="Genomic_DNA"/>
</dbReference>
<keyword evidence="1" id="KW-1133">Transmembrane helix</keyword>
<feature type="transmembrane region" description="Helical" evidence="1">
    <location>
        <begin position="67"/>
        <end position="86"/>
    </location>
</feature>
<evidence type="ECO:0000313" key="2">
    <source>
        <dbReference type="EMBL" id="AYV84773.1"/>
    </source>
</evidence>
<name>A0A3G5AFV1_9VIRU</name>
<proteinExistence type="predicted"/>
<keyword evidence="1" id="KW-0472">Membrane</keyword>
<organism evidence="2">
    <name type="scientific">Hyperionvirus sp</name>
    <dbReference type="NCBI Taxonomy" id="2487770"/>
    <lineage>
        <taxon>Viruses</taxon>
        <taxon>Varidnaviria</taxon>
        <taxon>Bamfordvirae</taxon>
        <taxon>Nucleocytoviricota</taxon>
        <taxon>Megaviricetes</taxon>
        <taxon>Imitervirales</taxon>
        <taxon>Mimiviridae</taxon>
        <taxon>Klosneuvirinae</taxon>
    </lineage>
</organism>
<evidence type="ECO:0000256" key="1">
    <source>
        <dbReference type="SAM" id="Phobius"/>
    </source>
</evidence>
<sequence>MEPEKNHLDLKEIGVRDNKEHPPANYSSEYNELRRNITSKLVLPSYFNDVRDLLKWRYIWRRIGNSTLAFSKIFIAINAVLSFSSLAFGLDLLTFLAGCVSVLSLVLLHFSTFSFSRSKESTQEANQILTTLGIKQVPDIVTENINDDQPNVSH</sequence>
<protein>
    <submittedName>
        <fullName evidence="2">Uncharacterized protein</fullName>
    </submittedName>
</protein>
<feature type="transmembrane region" description="Helical" evidence="1">
    <location>
        <begin position="92"/>
        <end position="110"/>
    </location>
</feature>
<keyword evidence="1" id="KW-0812">Transmembrane</keyword>
<accession>A0A3G5AFV1</accession>
<gene>
    <name evidence="2" type="ORF">Hyperionvirus38_11</name>
</gene>